<name>A0AB38BKT2_9LACT</name>
<evidence type="ECO:0000313" key="2">
    <source>
        <dbReference type="Proteomes" id="UP000199686"/>
    </source>
</evidence>
<evidence type="ECO:0008006" key="3">
    <source>
        <dbReference type="Google" id="ProtNLM"/>
    </source>
</evidence>
<reference evidence="1 2" key="1">
    <citation type="submission" date="2016-10" db="EMBL/GenBank/DDBJ databases">
        <authorList>
            <person name="Varghese N."/>
            <person name="Submissions S."/>
        </authorList>
    </citation>
    <scope>NUCLEOTIDE SEQUENCE [LARGE SCALE GENOMIC DNA]</scope>
    <source>
        <strain evidence="1 2">DSM 2094</strain>
    </source>
</reference>
<sequence length="157" mass="18135">MAVIFQTNKKTGITYAYQNEPYWDKEKQQSRAKRTLIGKVDPVTGEIIPTRSYKKKPAPASSEVKPGPIPMTQVRRIFYGAGYLLDQIGKQTGVYADLKAIFPEHYKQILSIAYYLILEENNALSRFSHWQKLHHHPYCQDIPSQRSSDLFQSIDEE</sequence>
<evidence type="ECO:0000313" key="1">
    <source>
        <dbReference type="EMBL" id="SFI10985.1"/>
    </source>
</evidence>
<gene>
    <name evidence="1" type="ORF">SAMN04488507_10521</name>
</gene>
<proteinExistence type="predicted"/>
<dbReference type="AlphaFoldDB" id="A0AB38BKT2"/>
<organism evidence="1 2">
    <name type="scientific">Trichococcus flocculiformis</name>
    <dbReference type="NCBI Taxonomy" id="82803"/>
    <lineage>
        <taxon>Bacteria</taxon>
        <taxon>Bacillati</taxon>
        <taxon>Bacillota</taxon>
        <taxon>Bacilli</taxon>
        <taxon>Lactobacillales</taxon>
        <taxon>Carnobacteriaceae</taxon>
        <taxon>Trichococcus</taxon>
    </lineage>
</organism>
<comment type="caution">
    <text evidence="1">The sequence shown here is derived from an EMBL/GenBank/DDBJ whole genome shotgun (WGS) entry which is preliminary data.</text>
</comment>
<accession>A0AB38BKT2</accession>
<dbReference type="Proteomes" id="UP000199686">
    <property type="component" value="Unassembled WGS sequence"/>
</dbReference>
<feature type="non-terminal residue" evidence="1">
    <location>
        <position position="157"/>
    </location>
</feature>
<dbReference type="EMBL" id="FOQC01000052">
    <property type="protein sequence ID" value="SFI10985.1"/>
    <property type="molecule type" value="Genomic_DNA"/>
</dbReference>
<protein>
    <recommendedName>
        <fullName evidence="3">Transposase</fullName>
    </recommendedName>
</protein>